<protein>
    <recommendedName>
        <fullName evidence="2">DUF4590 domain-containing protein</fullName>
    </recommendedName>
</protein>
<evidence type="ECO:0000313" key="3">
    <source>
        <dbReference type="EMBL" id="PFX15593.1"/>
    </source>
</evidence>
<feature type="compositionally biased region" description="Basic and acidic residues" evidence="1">
    <location>
        <begin position="438"/>
        <end position="449"/>
    </location>
</feature>
<feature type="region of interest" description="Disordered" evidence="1">
    <location>
        <begin position="195"/>
        <end position="226"/>
    </location>
</feature>
<evidence type="ECO:0000259" key="2">
    <source>
        <dbReference type="Pfam" id="PF15257"/>
    </source>
</evidence>
<reference evidence="4" key="1">
    <citation type="journal article" date="2017" name="bioRxiv">
        <title>Comparative analysis of the genomes of Stylophora pistillata and Acropora digitifera provides evidence for extensive differences between species of corals.</title>
        <authorList>
            <person name="Voolstra C.R."/>
            <person name="Li Y."/>
            <person name="Liew Y.J."/>
            <person name="Baumgarten S."/>
            <person name="Zoccola D."/>
            <person name="Flot J.-F."/>
            <person name="Tambutte S."/>
            <person name="Allemand D."/>
            <person name="Aranda M."/>
        </authorList>
    </citation>
    <scope>NUCLEOTIDE SEQUENCE [LARGE SCALE GENOMIC DNA]</scope>
</reference>
<feature type="compositionally biased region" description="Low complexity" evidence="1">
    <location>
        <begin position="195"/>
        <end position="204"/>
    </location>
</feature>
<dbReference type="PANTHER" id="PTHR46601">
    <property type="entry name" value="ULP_PROTEASE DOMAIN-CONTAINING PROTEIN"/>
    <property type="match status" value="1"/>
</dbReference>
<dbReference type="OrthoDB" id="5983328at2759"/>
<name>A0A2B4RFI8_STYPI</name>
<dbReference type="Pfam" id="PF15257">
    <property type="entry name" value="DUF4590"/>
    <property type="match status" value="1"/>
</dbReference>
<feature type="region of interest" description="Disordered" evidence="1">
    <location>
        <begin position="399"/>
        <end position="500"/>
    </location>
</feature>
<sequence length="1288" mass="147708">MSHADSGPLAAYNSLQDKHLAGYFSNSRMKKHLQKSGLVTRKGKIIDEKTYRLNMAKKEHRKHVRDLLATAIVHKTLDMERVRQYEIRKRLDEIYKVELVRRVKDGRNRKGDEDILPLLSPRERTARQMHKAQLRDRPSTAPATVAGRDEEDQGDLKPSEIYYDNDTQKIYYRVDSNLSSMNGYLKDETEELGPSPYTRAYPATYPAPAPPPTGTPRRSRTAGSTRKGVKLQRYHYLARTEPAVARRVQLQSLAEVTMKFLGPSLVLTNSMFPEDRLSEVMVLQQHCGGSTLCVFRELLPPNTIFTFISRRHRGSPFGVTFYIDGMQDIRLSCCCEYKHKPGHIMGGRNGHFQFVLVEGAAPCYRIQMWREQKKKERQEKRRAHYEKNREKIIEKVVEARKKSREAKSGQRRNVPIKDATKKRRRERNQQKTGSKNKGKLEEQRKMARERSKRYRQKKKDQNAQVQAEATPIDVTGTPFPNRMAKKRAIGRTKKSLPDTPEKKAEIMAAISESPRTRKVLEKRGLMKTPEEEKEVNALKALASDLTQGLKAVKNDKSNKGRAALVAAKSLSFGQNVKKSRSQKTLSKLIALDRRSIKSGIEKREMILKGEESSWLATKRKTRRDAVTEETKELVYDYWKMVASRPTGNKKDLIRKRVGVKTWVEHPKHVLEKTQTEAYVEFASMHPEIKISQRKFENLKPYFVRGARERDRQTCMCRQHVELQIVFKDCMKFRKRVIDESREANQAATEVYNSVGNIIAQTLCPKPEDQDYHKLKCLKRECKDCGVHNLVLLPEEKGVGNHEVKWKRYDYVSTGKLTTDGKDMKKIALVEKCTGPKELFDYFIQLLGQFPYHSFLAKWQREQLDSLLENLPLDQAVCIHDYSEGYACRFQDEIQSQYFDVNKVSLHVTILYRHSSAEVDGIQSTEEEPAICKEHLFVISDDVTQDHDSVLHIQKLISNHLEESNCTIKKMHEFTDGCAGQYKSRHCYGDLSCSLATLGYTVQRNYFATSHAKGEQDAAGSHVKQKATSAVLSRKATLSNAKDLCNFLKENFSEPAASSFPARQKSVQLKRRIFFYLPSTGELSVARNRDGGRFCTVKGIRQLHSVRTCSEQLKVYTRERSCYCHGCIVEDFDSCENKEWVGNWKEIVLSREPSGVMTRTTEDASTIEHSVQVADLATKESTVAVAAEDDSHYDYYLLKVTSNGVISLQENFEDPYSGSIYSKGEAVLLGNFFLRENIIDRTYKLDDKVAGVFPGTVRYICGPLVSKRRRARPIYQVPLDEHEQILASL</sequence>
<dbReference type="EMBL" id="LSMT01000632">
    <property type="protein sequence ID" value="PFX15593.1"/>
    <property type="molecule type" value="Genomic_DNA"/>
</dbReference>
<feature type="compositionally biased region" description="Basic residues" evidence="1">
    <location>
        <begin position="483"/>
        <end position="494"/>
    </location>
</feature>
<comment type="caution">
    <text evidence="3">The sequence shown here is derived from an EMBL/GenBank/DDBJ whole genome shotgun (WGS) entry which is preliminary data.</text>
</comment>
<evidence type="ECO:0000313" key="4">
    <source>
        <dbReference type="Proteomes" id="UP000225706"/>
    </source>
</evidence>
<feature type="compositionally biased region" description="Pro residues" evidence="1">
    <location>
        <begin position="205"/>
        <end position="214"/>
    </location>
</feature>
<keyword evidence="4" id="KW-1185">Reference proteome</keyword>
<feature type="domain" description="DUF4590" evidence="2">
    <location>
        <begin position="277"/>
        <end position="380"/>
    </location>
</feature>
<feature type="region of interest" description="Disordered" evidence="1">
    <location>
        <begin position="110"/>
        <end position="160"/>
    </location>
</feature>
<dbReference type="PANTHER" id="PTHR46601:SF1">
    <property type="entry name" value="ADF-H DOMAIN-CONTAINING PROTEIN"/>
    <property type="match status" value="1"/>
</dbReference>
<evidence type="ECO:0000256" key="1">
    <source>
        <dbReference type="SAM" id="MobiDB-lite"/>
    </source>
</evidence>
<dbReference type="InterPro" id="IPR048257">
    <property type="entry name" value="DUF4590"/>
</dbReference>
<organism evidence="3 4">
    <name type="scientific">Stylophora pistillata</name>
    <name type="common">Smooth cauliflower coral</name>
    <dbReference type="NCBI Taxonomy" id="50429"/>
    <lineage>
        <taxon>Eukaryota</taxon>
        <taxon>Metazoa</taxon>
        <taxon>Cnidaria</taxon>
        <taxon>Anthozoa</taxon>
        <taxon>Hexacorallia</taxon>
        <taxon>Scleractinia</taxon>
        <taxon>Astrocoeniina</taxon>
        <taxon>Pocilloporidae</taxon>
        <taxon>Stylophora</taxon>
    </lineage>
</organism>
<proteinExistence type="predicted"/>
<dbReference type="Proteomes" id="UP000225706">
    <property type="component" value="Unassembled WGS sequence"/>
</dbReference>
<gene>
    <name evidence="3" type="ORF">AWC38_SpisGene20180</name>
</gene>
<feature type="compositionally biased region" description="Basic and acidic residues" evidence="1">
    <location>
        <begin position="399"/>
        <end position="408"/>
    </location>
</feature>
<accession>A0A2B4RFI8</accession>